<reference evidence="2" key="1">
    <citation type="submission" date="2023-03" db="EMBL/GenBank/DDBJ databases">
        <title>Massive genome expansion in bonnet fungi (Mycena s.s.) driven by repeated elements and novel gene families across ecological guilds.</title>
        <authorList>
            <consortium name="Lawrence Berkeley National Laboratory"/>
            <person name="Harder C.B."/>
            <person name="Miyauchi S."/>
            <person name="Viragh M."/>
            <person name="Kuo A."/>
            <person name="Thoen E."/>
            <person name="Andreopoulos B."/>
            <person name="Lu D."/>
            <person name="Skrede I."/>
            <person name="Drula E."/>
            <person name="Henrissat B."/>
            <person name="Morin E."/>
            <person name="Kohler A."/>
            <person name="Barry K."/>
            <person name="LaButti K."/>
            <person name="Morin E."/>
            <person name="Salamov A."/>
            <person name="Lipzen A."/>
            <person name="Mereny Z."/>
            <person name="Hegedus B."/>
            <person name="Baldrian P."/>
            <person name="Stursova M."/>
            <person name="Weitz H."/>
            <person name="Taylor A."/>
            <person name="Grigoriev I.V."/>
            <person name="Nagy L.G."/>
            <person name="Martin F."/>
            <person name="Kauserud H."/>
        </authorList>
    </citation>
    <scope>NUCLEOTIDE SEQUENCE</scope>
    <source>
        <strain evidence="2">9284</strain>
    </source>
</reference>
<dbReference type="AlphaFoldDB" id="A0AAD7BN60"/>
<organism evidence="2 3">
    <name type="scientific">Roridomyces roridus</name>
    <dbReference type="NCBI Taxonomy" id="1738132"/>
    <lineage>
        <taxon>Eukaryota</taxon>
        <taxon>Fungi</taxon>
        <taxon>Dikarya</taxon>
        <taxon>Basidiomycota</taxon>
        <taxon>Agaricomycotina</taxon>
        <taxon>Agaricomycetes</taxon>
        <taxon>Agaricomycetidae</taxon>
        <taxon>Agaricales</taxon>
        <taxon>Marasmiineae</taxon>
        <taxon>Mycenaceae</taxon>
        <taxon>Roridomyces</taxon>
    </lineage>
</organism>
<feature type="coiled-coil region" evidence="1">
    <location>
        <begin position="33"/>
        <end position="67"/>
    </location>
</feature>
<evidence type="ECO:0000256" key="1">
    <source>
        <dbReference type="SAM" id="Coils"/>
    </source>
</evidence>
<sequence>MLDSTSPTGLPEEVLNSNNPALECHVPTINAFLLHARAQKGHLEERIAQLESSLNELYSERDALDSDIQRHAATLSPLRRTPPEIISHIFTFALTPDEDEKWYFHESAPWVLSATCARWRSIALSPVFWTTISNGVNNFGISRLTTLLSRSGSLPLRIHFWTEDEGEMDEDEIRMVDLLAKHSARWEHLRIGGAEELYTRIQHVGHQLPMLRTLEFDLLFNIPPNPESALVIFNHAPRLDEVSSNMIFWPEPVPLALPWHQLSKYRTAIDWAALPSINSATNLVECTLDMGHASGVVPDNIQRFSFPRLLRLSVSCTTLLAYFDMPILTELYFHQCEECNEDAFDVTAFSNVLPRTVQKLVLNIKDTNIAILDLTSIVAALPVIKYFGFMEDLSADVVCDFLRSSSPAPAWEQVALAIDTENGGSVAVFRTLLETLETMDWEDAARRLRTLRFHINSTPSPNIMRRLAVLRERGVDVRFDETYTDFYRNSVPQFFRIEHDA</sequence>
<gene>
    <name evidence="2" type="ORF">FB45DRAFT_795740</name>
</gene>
<dbReference type="Proteomes" id="UP001221142">
    <property type="component" value="Unassembled WGS sequence"/>
</dbReference>
<keyword evidence="1" id="KW-0175">Coiled coil</keyword>
<protein>
    <recommendedName>
        <fullName evidence="4">F-box domain-containing protein</fullName>
    </recommendedName>
</protein>
<accession>A0AAD7BN60</accession>
<proteinExistence type="predicted"/>
<evidence type="ECO:0000313" key="2">
    <source>
        <dbReference type="EMBL" id="KAJ7625569.1"/>
    </source>
</evidence>
<name>A0AAD7BN60_9AGAR</name>
<dbReference type="EMBL" id="JARKIF010000012">
    <property type="protein sequence ID" value="KAJ7625569.1"/>
    <property type="molecule type" value="Genomic_DNA"/>
</dbReference>
<keyword evidence="3" id="KW-1185">Reference proteome</keyword>
<comment type="caution">
    <text evidence="2">The sequence shown here is derived from an EMBL/GenBank/DDBJ whole genome shotgun (WGS) entry which is preliminary data.</text>
</comment>
<evidence type="ECO:0008006" key="4">
    <source>
        <dbReference type="Google" id="ProtNLM"/>
    </source>
</evidence>
<evidence type="ECO:0000313" key="3">
    <source>
        <dbReference type="Proteomes" id="UP001221142"/>
    </source>
</evidence>